<reference evidence="5" key="1">
    <citation type="submission" date="2020-10" db="EMBL/GenBank/DDBJ databases">
        <authorList>
            <person name="Gilroy R."/>
        </authorList>
    </citation>
    <scope>NUCLEOTIDE SEQUENCE</scope>
    <source>
        <strain evidence="5">E3-2379</strain>
    </source>
</reference>
<evidence type="ECO:0000256" key="4">
    <source>
        <dbReference type="ARBA" id="ARBA00023163"/>
    </source>
</evidence>
<proteinExistence type="inferred from homology"/>
<evidence type="ECO:0000256" key="3">
    <source>
        <dbReference type="ARBA" id="ARBA00023125"/>
    </source>
</evidence>
<keyword evidence="3" id="KW-0238">DNA-binding</keyword>
<evidence type="ECO:0000313" key="6">
    <source>
        <dbReference type="Proteomes" id="UP000823618"/>
    </source>
</evidence>
<dbReference type="SUPFAM" id="SSF46785">
    <property type="entry name" value="Winged helix' DNA-binding domain"/>
    <property type="match status" value="1"/>
</dbReference>
<dbReference type="GO" id="GO:0045892">
    <property type="term" value="P:negative regulation of DNA-templated transcription"/>
    <property type="evidence" value="ECO:0007669"/>
    <property type="project" value="InterPro"/>
</dbReference>
<dbReference type="Gene3D" id="1.10.10.10">
    <property type="entry name" value="Winged helix-like DNA-binding domain superfamily/Winged helix DNA-binding domain"/>
    <property type="match status" value="1"/>
</dbReference>
<accession>A0A9D9I2K9</accession>
<keyword evidence="2" id="KW-0805">Transcription regulation</keyword>
<evidence type="ECO:0000256" key="2">
    <source>
        <dbReference type="ARBA" id="ARBA00023015"/>
    </source>
</evidence>
<evidence type="ECO:0000313" key="5">
    <source>
        <dbReference type="EMBL" id="MBO8463871.1"/>
    </source>
</evidence>
<comment type="caution">
    <text evidence="5">The sequence shown here is derived from an EMBL/GenBank/DDBJ whole genome shotgun (WGS) entry which is preliminary data.</text>
</comment>
<gene>
    <name evidence="5" type="ORF">IAC13_08070</name>
</gene>
<reference evidence="5" key="2">
    <citation type="journal article" date="2021" name="PeerJ">
        <title>Extensive microbial diversity within the chicken gut microbiome revealed by metagenomics and culture.</title>
        <authorList>
            <person name="Gilroy R."/>
            <person name="Ravi A."/>
            <person name="Getino M."/>
            <person name="Pursley I."/>
            <person name="Horton D.L."/>
            <person name="Alikhan N.F."/>
            <person name="Baker D."/>
            <person name="Gharbi K."/>
            <person name="Hall N."/>
            <person name="Watson M."/>
            <person name="Adriaenssens E.M."/>
            <person name="Foster-Nyarko E."/>
            <person name="Jarju S."/>
            <person name="Secka A."/>
            <person name="Antonio M."/>
            <person name="Oren A."/>
            <person name="Chaudhuri R.R."/>
            <person name="La Ragione R."/>
            <person name="Hildebrand F."/>
            <person name="Pallen M.J."/>
        </authorList>
    </citation>
    <scope>NUCLEOTIDE SEQUENCE</scope>
    <source>
        <strain evidence="5">E3-2379</strain>
    </source>
</reference>
<dbReference type="EMBL" id="JADIML010000220">
    <property type="protein sequence ID" value="MBO8463871.1"/>
    <property type="molecule type" value="Genomic_DNA"/>
</dbReference>
<keyword evidence="4" id="KW-0804">Transcription</keyword>
<dbReference type="AlphaFoldDB" id="A0A9D9I2K9"/>
<protein>
    <submittedName>
        <fullName evidence="5">BlaI/MecI/CopY family transcriptional regulator</fullName>
    </submittedName>
</protein>
<dbReference type="GO" id="GO:0003677">
    <property type="term" value="F:DNA binding"/>
    <property type="evidence" value="ECO:0007669"/>
    <property type="project" value="UniProtKB-KW"/>
</dbReference>
<organism evidence="5 6">
    <name type="scientific">Candidatus Scybalomonas excrementavium</name>
    <dbReference type="NCBI Taxonomy" id="2840943"/>
    <lineage>
        <taxon>Bacteria</taxon>
        <taxon>Bacillati</taxon>
        <taxon>Bacillota</taxon>
        <taxon>Clostridia</taxon>
        <taxon>Lachnospirales</taxon>
        <taxon>Lachnospiraceae</taxon>
        <taxon>Lachnospiraceae incertae sedis</taxon>
        <taxon>Candidatus Scybalomonas</taxon>
    </lineage>
</organism>
<dbReference type="InterPro" id="IPR036388">
    <property type="entry name" value="WH-like_DNA-bd_sf"/>
</dbReference>
<comment type="similarity">
    <text evidence="1">Belongs to the BlaI transcriptional regulatory family.</text>
</comment>
<dbReference type="Pfam" id="PF03965">
    <property type="entry name" value="Penicillinase_R"/>
    <property type="match status" value="1"/>
</dbReference>
<dbReference type="InterPro" id="IPR005650">
    <property type="entry name" value="BlaI_family"/>
</dbReference>
<dbReference type="InterPro" id="IPR036390">
    <property type="entry name" value="WH_DNA-bd_sf"/>
</dbReference>
<sequence>MGQVPKLTKKELEVMEVIWESNKASICLPEVAELLSDKKIAYQSVSNYFQKLYRKGMLELSHRDGHKVYYKPIMTREKYNQGAITESLKKGYGNTLDGLIANFYGKDQLSEERATKLYQMLEDFMNEE</sequence>
<dbReference type="Proteomes" id="UP000823618">
    <property type="component" value="Unassembled WGS sequence"/>
</dbReference>
<evidence type="ECO:0000256" key="1">
    <source>
        <dbReference type="ARBA" id="ARBA00011046"/>
    </source>
</evidence>
<name>A0A9D9I2K9_9FIRM</name>